<protein>
    <submittedName>
        <fullName evidence="1">Uncharacterized protein</fullName>
    </submittedName>
</protein>
<organism evidence="1 2">
    <name type="scientific">Aureimonas glaciei</name>
    <dbReference type="NCBI Taxonomy" id="1776957"/>
    <lineage>
        <taxon>Bacteria</taxon>
        <taxon>Pseudomonadati</taxon>
        <taxon>Pseudomonadota</taxon>
        <taxon>Alphaproteobacteria</taxon>
        <taxon>Hyphomicrobiales</taxon>
        <taxon>Aurantimonadaceae</taxon>
        <taxon>Aureimonas</taxon>
    </lineage>
</organism>
<evidence type="ECO:0000313" key="1">
    <source>
        <dbReference type="EMBL" id="GGD16452.1"/>
    </source>
</evidence>
<evidence type="ECO:0000313" key="2">
    <source>
        <dbReference type="Proteomes" id="UP000613160"/>
    </source>
</evidence>
<reference evidence="1" key="1">
    <citation type="journal article" date="2014" name="Int. J. Syst. Evol. Microbiol.">
        <title>Complete genome sequence of Corynebacterium casei LMG S-19264T (=DSM 44701T), isolated from a smear-ripened cheese.</title>
        <authorList>
            <consortium name="US DOE Joint Genome Institute (JGI-PGF)"/>
            <person name="Walter F."/>
            <person name="Albersmeier A."/>
            <person name="Kalinowski J."/>
            <person name="Ruckert C."/>
        </authorList>
    </citation>
    <scope>NUCLEOTIDE SEQUENCE</scope>
    <source>
        <strain evidence="1">CGMCC 1.15493</strain>
    </source>
</reference>
<reference evidence="1" key="2">
    <citation type="submission" date="2020-09" db="EMBL/GenBank/DDBJ databases">
        <authorList>
            <person name="Sun Q."/>
            <person name="Zhou Y."/>
        </authorList>
    </citation>
    <scope>NUCLEOTIDE SEQUENCE</scope>
    <source>
        <strain evidence="1">CGMCC 1.15493</strain>
    </source>
</reference>
<sequence length="69" mass="7158">MKQTPEKPEIAKADVVSTVAALVQMLADAGIQPGKIKASLTKAAKPGNLIALEACLVTLPRAYAASRRA</sequence>
<dbReference type="RefSeq" id="WP_188850377.1">
    <property type="nucleotide sequence ID" value="NZ_BMJJ01000004.1"/>
</dbReference>
<accession>A0A916XWF0</accession>
<dbReference type="EMBL" id="BMJJ01000004">
    <property type="protein sequence ID" value="GGD16452.1"/>
    <property type="molecule type" value="Genomic_DNA"/>
</dbReference>
<dbReference type="Proteomes" id="UP000613160">
    <property type="component" value="Unassembled WGS sequence"/>
</dbReference>
<proteinExistence type="predicted"/>
<gene>
    <name evidence="1" type="ORF">GCM10011335_19030</name>
</gene>
<name>A0A916XWF0_9HYPH</name>
<dbReference type="AlphaFoldDB" id="A0A916XWF0"/>
<keyword evidence="2" id="KW-1185">Reference proteome</keyword>
<comment type="caution">
    <text evidence="1">The sequence shown here is derived from an EMBL/GenBank/DDBJ whole genome shotgun (WGS) entry which is preliminary data.</text>
</comment>